<dbReference type="PRINTS" id="PR00419">
    <property type="entry name" value="ADXRDTASE"/>
</dbReference>
<keyword evidence="4 5" id="KW-0560">Oxidoreductase</keyword>
<gene>
    <name evidence="8" type="primary">crtI-2</name>
    <name evidence="9" type="ORF">GA0071312_0216</name>
    <name evidence="8" type="ORF">HLUCCO17_16480</name>
</gene>
<dbReference type="EC" id="1.3.99.29" evidence="8"/>
<dbReference type="EC" id="1.3.99.28" evidence="8"/>
<feature type="compositionally biased region" description="Pro residues" evidence="6">
    <location>
        <begin position="1"/>
        <end position="12"/>
    </location>
</feature>
<dbReference type="NCBIfam" id="TIGR02734">
    <property type="entry name" value="crtI_fam"/>
    <property type="match status" value="1"/>
</dbReference>
<reference evidence="9 11" key="2">
    <citation type="submission" date="2016-08" db="EMBL/GenBank/DDBJ databases">
        <authorList>
            <person name="Varghese N."/>
            <person name="Submissions Spin"/>
        </authorList>
    </citation>
    <scope>NUCLEOTIDE SEQUENCE [LARGE SCALE GENOMIC DNA]</scope>
    <source>
        <strain evidence="9 11">HL-109</strain>
    </source>
</reference>
<evidence type="ECO:0000313" key="8">
    <source>
        <dbReference type="EMBL" id="KPQ09066.1"/>
    </source>
</evidence>
<dbReference type="STRING" id="1653334.GA0071312_0216"/>
<dbReference type="GO" id="GO:0016117">
    <property type="term" value="P:carotenoid biosynthetic process"/>
    <property type="evidence" value="ECO:0007669"/>
    <property type="project" value="UniProtKB-KW"/>
</dbReference>
<protein>
    <submittedName>
        <fullName evidence="8">Phytoene desaturase</fullName>
        <ecNumber evidence="8">1.3.99.26</ecNumber>
        <ecNumber evidence="8">1.3.99.28</ecNumber>
        <ecNumber evidence="8">1.3.99.29</ecNumber>
        <ecNumber evidence="8">1.3.99.31</ecNumber>
    </submittedName>
</protein>
<evidence type="ECO:0000259" key="7">
    <source>
        <dbReference type="Pfam" id="PF01593"/>
    </source>
</evidence>
<feature type="region of interest" description="Disordered" evidence="6">
    <location>
        <begin position="523"/>
        <end position="542"/>
    </location>
</feature>
<comment type="caution">
    <text evidence="8">The sequence shown here is derived from an EMBL/GenBank/DDBJ whole genome shotgun (WGS) entry which is preliminary data.</text>
</comment>
<dbReference type="EMBL" id="FMBM01000001">
    <property type="protein sequence ID" value="SCC78322.1"/>
    <property type="molecule type" value="Genomic_DNA"/>
</dbReference>
<feature type="region of interest" description="Disordered" evidence="6">
    <location>
        <begin position="1"/>
        <end position="25"/>
    </location>
</feature>
<name>A0A0N8KDN9_9HYPH</name>
<reference evidence="8 10" key="1">
    <citation type="submission" date="2015-09" db="EMBL/GenBank/DDBJ databases">
        <title>Identification and resolution of microdiversity through metagenomic sequencing of parallel consortia.</title>
        <authorList>
            <person name="Nelson W.C."/>
            <person name="Romine M.F."/>
            <person name="Lindemann S.R."/>
        </authorList>
    </citation>
    <scope>NUCLEOTIDE SEQUENCE [LARGE SCALE GENOMIC DNA]</scope>
    <source>
        <strain evidence="8">HL-109</strain>
    </source>
</reference>
<comment type="similarity">
    <text evidence="2 5">Belongs to the carotenoid/retinoid oxidoreductase family.</text>
</comment>
<dbReference type="SUPFAM" id="SSF51905">
    <property type="entry name" value="FAD/NAD(P)-binding domain"/>
    <property type="match status" value="1"/>
</dbReference>
<feature type="domain" description="Amine oxidase" evidence="7">
    <location>
        <begin position="41"/>
        <end position="499"/>
    </location>
</feature>
<dbReference type="PROSITE" id="PS00982">
    <property type="entry name" value="PHYTOENE_DH"/>
    <property type="match status" value="1"/>
</dbReference>
<dbReference type="Gene3D" id="3.50.50.60">
    <property type="entry name" value="FAD/NAD(P)-binding domain"/>
    <property type="match status" value="2"/>
</dbReference>
<accession>A0A0N8KDN9</accession>
<dbReference type="PANTHER" id="PTHR43734">
    <property type="entry name" value="PHYTOENE DESATURASE"/>
    <property type="match status" value="1"/>
</dbReference>
<dbReference type="PATRIC" id="fig|1653334.4.peg.1176"/>
<comment type="pathway">
    <text evidence="1 5">Carotenoid biosynthesis.</text>
</comment>
<evidence type="ECO:0000313" key="10">
    <source>
        <dbReference type="Proteomes" id="UP000050497"/>
    </source>
</evidence>
<dbReference type="GO" id="GO:0016627">
    <property type="term" value="F:oxidoreductase activity, acting on the CH-CH group of donors"/>
    <property type="evidence" value="ECO:0007669"/>
    <property type="project" value="UniProtKB-ARBA"/>
</dbReference>
<dbReference type="OrthoDB" id="9774675at2"/>
<evidence type="ECO:0000256" key="5">
    <source>
        <dbReference type="RuleBase" id="RU362075"/>
    </source>
</evidence>
<dbReference type="Proteomes" id="UP000182800">
    <property type="component" value="Unassembled WGS sequence"/>
</dbReference>
<sequence>MKNPDGEPPPASNQPRPGLGNLGDLETGRGEHVVVVGAGPGGLASAMLLARQGMRVTVFERDAVVGGRTRTITAPGGYKFDIGPTFFLYPRVLDEIFAACGERLADHVTLTKLDPQYHVVFEDGGNVRATPDLTRLAAEIARMAPQDAANVERFFSENRQKLDLFRPILERPFGKPTDVISPAMLQALPMLRPFSSVDKDLRRYFSDPRVRLTFSFQTKYLGMSPFQCPSLFTILSFLEYEHGVFHPTGGCGAVSEAMARVARQLGADIRLGSGVDRVIYENDRAVGVEVNGEHIAADAVVINGDFGHAARKLIPEQYRPRWKDKKIEKARISCSTFMMYLGIEGDVGDLEHHTIYLSKDYAKNIRDISNCRIPEDFSFYVQNPGRNDPSMSPQGHTSLYVLVPVPNLRSGTDWATFASQFRAKTLERLKQLGLADIEQRIRFERIITPADWENDFGVNEGATFNLAHDLGQMLYFRPHNRFGHGVYLVGGGTHPGSGLPVIYEGARISAKLLLEDLAERRGRTGKGAEGAATDQARAEAAE</sequence>
<evidence type="ECO:0000256" key="1">
    <source>
        <dbReference type="ARBA" id="ARBA00004829"/>
    </source>
</evidence>
<evidence type="ECO:0000256" key="4">
    <source>
        <dbReference type="ARBA" id="ARBA00023002"/>
    </source>
</evidence>
<dbReference type="AlphaFoldDB" id="A0A0N8KDN9"/>
<evidence type="ECO:0000313" key="11">
    <source>
        <dbReference type="Proteomes" id="UP000182800"/>
    </source>
</evidence>
<dbReference type="InterPro" id="IPR002937">
    <property type="entry name" value="Amino_oxidase"/>
</dbReference>
<evidence type="ECO:0000256" key="2">
    <source>
        <dbReference type="ARBA" id="ARBA00006046"/>
    </source>
</evidence>
<dbReference type="RefSeq" id="WP_083204199.1">
    <property type="nucleotide sequence ID" value="NZ_FMBM01000001.1"/>
</dbReference>
<dbReference type="EC" id="1.3.99.31" evidence="8"/>
<evidence type="ECO:0000313" key="9">
    <source>
        <dbReference type="EMBL" id="SCC78322.1"/>
    </source>
</evidence>
<dbReference type="EC" id="1.3.99.26" evidence="8"/>
<proteinExistence type="inferred from homology"/>
<dbReference type="PANTHER" id="PTHR43734:SF1">
    <property type="entry name" value="PHYTOENE DESATURASE"/>
    <property type="match status" value="1"/>
</dbReference>
<dbReference type="InterPro" id="IPR014105">
    <property type="entry name" value="Carotenoid/retinoid_OxRdtase"/>
</dbReference>
<keyword evidence="3 5" id="KW-0125">Carotenoid biosynthesis</keyword>
<dbReference type="EMBL" id="LJSX01000036">
    <property type="protein sequence ID" value="KPQ09066.1"/>
    <property type="molecule type" value="Genomic_DNA"/>
</dbReference>
<dbReference type="InterPro" id="IPR008150">
    <property type="entry name" value="Phytoene_DH_bac_CS"/>
</dbReference>
<organism evidence="8 10">
    <name type="scientific">Saliniramus fredricksonii</name>
    <dbReference type="NCBI Taxonomy" id="1653334"/>
    <lineage>
        <taxon>Bacteria</taxon>
        <taxon>Pseudomonadati</taxon>
        <taxon>Pseudomonadota</taxon>
        <taxon>Alphaproteobacteria</taxon>
        <taxon>Hyphomicrobiales</taxon>
        <taxon>Salinarimonadaceae</taxon>
        <taxon>Saliniramus</taxon>
    </lineage>
</organism>
<dbReference type="Pfam" id="PF01593">
    <property type="entry name" value="Amino_oxidase"/>
    <property type="match status" value="1"/>
</dbReference>
<keyword evidence="11" id="KW-1185">Reference proteome</keyword>
<evidence type="ECO:0000256" key="3">
    <source>
        <dbReference type="ARBA" id="ARBA00022746"/>
    </source>
</evidence>
<evidence type="ECO:0000256" key="6">
    <source>
        <dbReference type="SAM" id="MobiDB-lite"/>
    </source>
</evidence>
<dbReference type="Proteomes" id="UP000050497">
    <property type="component" value="Unassembled WGS sequence"/>
</dbReference>
<dbReference type="InterPro" id="IPR036188">
    <property type="entry name" value="FAD/NAD-bd_sf"/>
</dbReference>